<sequence length="53" mass="5849">MGKTLRSQNPKRAAPSHERLHHWLHEIQATVVNQGPLLTILSGMPTTGNPVRA</sequence>
<name>A0A0J1B9X5_RHOIS</name>
<accession>A0A0J1B9X5</accession>
<protein>
    <submittedName>
        <fullName evidence="1">Uncharacterized protein</fullName>
    </submittedName>
</protein>
<reference evidence="1" key="1">
    <citation type="submission" date="2015-05" db="EMBL/GenBank/DDBJ databases">
        <title>Permanent draft genome of Rhodopirellula islandicus K833.</title>
        <authorList>
            <person name="Kizina J."/>
            <person name="Richter M."/>
            <person name="Glockner F.O."/>
            <person name="Harder J."/>
        </authorList>
    </citation>
    <scope>NUCLEOTIDE SEQUENCE [LARGE SCALE GENOMIC DNA]</scope>
    <source>
        <strain evidence="1">K833</strain>
    </source>
</reference>
<gene>
    <name evidence="1" type="ORF">RISK_004432</name>
</gene>
<evidence type="ECO:0000313" key="1">
    <source>
        <dbReference type="EMBL" id="KLU03535.1"/>
    </source>
</evidence>
<proteinExistence type="predicted"/>
<keyword evidence="2" id="KW-1185">Reference proteome</keyword>
<dbReference type="EMBL" id="LECT01000036">
    <property type="protein sequence ID" value="KLU03535.1"/>
    <property type="molecule type" value="Genomic_DNA"/>
</dbReference>
<evidence type="ECO:0000313" key="2">
    <source>
        <dbReference type="Proteomes" id="UP000036367"/>
    </source>
</evidence>
<dbReference type="PATRIC" id="fig|595434.4.peg.4205"/>
<dbReference type="AlphaFoldDB" id="A0A0J1B9X5"/>
<comment type="caution">
    <text evidence="1">The sequence shown here is derived from an EMBL/GenBank/DDBJ whole genome shotgun (WGS) entry which is preliminary data.</text>
</comment>
<organism evidence="1 2">
    <name type="scientific">Rhodopirellula islandica</name>
    <dbReference type="NCBI Taxonomy" id="595434"/>
    <lineage>
        <taxon>Bacteria</taxon>
        <taxon>Pseudomonadati</taxon>
        <taxon>Planctomycetota</taxon>
        <taxon>Planctomycetia</taxon>
        <taxon>Pirellulales</taxon>
        <taxon>Pirellulaceae</taxon>
        <taxon>Rhodopirellula</taxon>
    </lineage>
</organism>
<dbReference type="Proteomes" id="UP000036367">
    <property type="component" value="Unassembled WGS sequence"/>
</dbReference>